<feature type="region of interest" description="Disordered" evidence="1">
    <location>
        <begin position="51"/>
        <end position="71"/>
    </location>
</feature>
<dbReference type="AlphaFoldDB" id="A0A814DCD9"/>
<dbReference type="OrthoDB" id="10022101at2759"/>
<protein>
    <recommendedName>
        <fullName evidence="6">Transposase</fullName>
    </recommendedName>
</protein>
<evidence type="ECO:0000313" key="2">
    <source>
        <dbReference type="EMBL" id="CAF0953851.1"/>
    </source>
</evidence>
<evidence type="ECO:0000313" key="3">
    <source>
        <dbReference type="EMBL" id="CAF1191168.1"/>
    </source>
</evidence>
<keyword evidence="4" id="KW-1185">Reference proteome</keyword>
<proteinExistence type="predicted"/>
<dbReference type="InterPro" id="IPR052709">
    <property type="entry name" value="Transposase-MT_Hybrid"/>
</dbReference>
<accession>A0A814DCD9</accession>
<dbReference type="Proteomes" id="UP000663832">
    <property type="component" value="Unassembled WGS sequence"/>
</dbReference>
<dbReference type="PANTHER" id="PTHR46060:SF1">
    <property type="entry name" value="MARINER MOS1 TRANSPOSASE-LIKE PROTEIN"/>
    <property type="match status" value="1"/>
</dbReference>
<dbReference type="EMBL" id="CAJNOM010000182">
    <property type="protein sequence ID" value="CAF1191168.1"/>
    <property type="molecule type" value="Genomic_DNA"/>
</dbReference>
<name>A0A814DCD9_9BILA</name>
<dbReference type="EMBL" id="CAJNOI010000053">
    <property type="protein sequence ID" value="CAF0953851.1"/>
    <property type="molecule type" value="Genomic_DNA"/>
</dbReference>
<dbReference type="Proteomes" id="UP000663877">
    <property type="component" value="Unassembled WGS sequence"/>
</dbReference>
<evidence type="ECO:0000313" key="5">
    <source>
        <dbReference type="Proteomes" id="UP000663877"/>
    </source>
</evidence>
<reference evidence="2" key="1">
    <citation type="submission" date="2021-02" db="EMBL/GenBank/DDBJ databases">
        <authorList>
            <person name="Nowell W R."/>
        </authorList>
    </citation>
    <scope>NUCLEOTIDE SEQUENCE</scope>
</reference>
<gene>
    <name evidence="2" type="ORF">BJG266_LOCUS13366</name>
    <name evidence="3" type="ORF">QVE165_LOCUS25259</name>
</gene>
<comment type="caution">
    <text evidence="2">The sequence shown here is derived from an EMBL/GenBank/DDBJ whole genome shotgun (WGS) entry which is preliminary data.</text>
</comment>
<sequence length="139" mass="16075">MNRELIRAYIKVCTALKRQPRFIHDDLCSVLGDKAASYNTLLRWSKLFGEGREEAEDEPRPARPVNETTSDNVEEVRRLIENDPYLTIDKIQVETGLSHGTIVRIVSDHLKLKKITARRIPNQLTDAQRAHRVRICRES</sequence>
<evidence type="ECO:0000256" key="1">
    <source>
        <dbReference type="SAM" id="MobiDB-lite"/>
    </source>
</evidence>
<dbReference type="PANTHER" id="PTHR46060">
    <property type="entry name" value="MARINER MOS1 TRANSPOSASE-LIKE PROTEIN"/>
    <property type="match status" value="1"/>
</dbReference>
<organism evidence="2 5">
    <name type="scientific">Adineta steineri</name>
    <dbReference type="NCBI Taxonomy" id="433720"/>
    <lineage>
        <taxon>Eukaryota</taxon>
        <taxon>Metazoa</taxon>
        <taxon>Spiralia</taxon>
        <taxon>Gnathifera</taxon>
        <taxon>Rotifera</taxon>
        <taxon>Eurotatoria</taxon>
        <taxon>Bdelloidea</taxon>
        <taxon>Adinetida</taxon>
        <taxon>Adinetidae</taxon>
        <taxon>Adineta</taxon>
    </lineage>
</organism>
<evidence type="ECO:0000313" key="4">
    <source>
        <dbReference type="Proteomes" id="UP000663832"/>
    </source>
</evidence>
<evidence type="ECO:0008006" key="6">
    <source>
        <dbReference type="Google" id="ProtNLM"/>
    </source>
</evidence>